<dbReference type="AlphaFoldDB" id="E1Y9P8"/>
<accession>E1Y9P8</accession>
<evidence type="ECO:0008006" key="2">
    <source>
        <dbReference type="Google" id="ProtNLM"/>
    </source>
</evidence>
<dbReference type="EMBL" id="FR695865">
    <property type="protein sequence ID" value="CBX27292.1"/>
    <property type="molecule type" value="Genomic_DNA"/>
</dbReference>
<name>E1Y9P8_9BACT</name>
<proteinExistence type="predicted"/>
<organism evidence="1">
    <name type="scientific">uncultured Desulfobacterium sp</name>
    <dbReference type="NCBI Taxonomy" id="201089"/>
    <lineage>
        <taxon>Bacteria</taxon>
        <taxon>Pseudomonadati</taxon>
        <taxon>Thermodesulfobacteriota</taxon>
        <taxon>Desulfobacteria</taxon>
        <taxon>Desulfobacterales</taxon>
        <taxon>Desulfobacteriaceae</taxon>
        <taxon>Desulfobacterium</taxon>
        <taxon>environmental samples</taxon>
    </lineage>
</organism>
<reference evidence="1" key="1">
    <citation type="journal article" date="2011" name="Environ. Microbiol.">
        <title>Genomic insights into the metabolic potential of the polycyclic aromatic hydrocarbon degrading sulfate-reducing Deltaproteobacterium N47.</title>
        <authorList>
            <person name="Bergmann F."/>
            <person name="Selesi D."/>
            <person name="Weinmaier T."/>
            <person name="Tischler P."/>
            <person name="Rattei T."/>
            <person name="Meckenstock R.U."/>
        </authorList>
    </citation>
    <scope>NUCLEOTIDE SEQUENCE</scope>
</reference>
<protein>
    <recommendedName>
        <fullName evidence="2">Guanylate cyclase domain-containing protein</fullName>
    </recommendedName>
</protein>
<gene>
    <name evidence="1" type="ORF">N47_I07120</name>
</gene>
<evidence type="ECO:0000313" key="1">
    <source>
        <dbReference type="EMBL" id="CBX27292.1"/>
    </source>
</evidence>
<sequence>MVTKKTIDEMNQINREFWDKKNGRDKDEDKAIYDKNIYEERIVAYGDILGWSMAAKNSECNDLLKVVTSIEDFAINFSPSVKKTLLESREYFTRFVNEHSCIEFSFFSDSFVVSAPVAYGKSVFKIISRASDDLLHKKFLTRGGVTIGNIYHREKIIFGPALIEAVEMESKVALYPRFICSEKLVKFLDSTTYKDEVVLQDFPQSWIVNVACGSPIVYDELMAIIIAELTQTDKSERYLRKWMYMREILQKMYDNRRPQ</sequence>